<evidence type="ECO:0000256" key="7">
    <source>
        <dbReference type="ARBA" id="ARBA00023160"/>
    </source>
</evidence>
<evidence type="ECO:0000256" key="12">
    <source>
        <dbReference type="ARBA" id="ARBA00052467"/>
    </source>
</evidence>
<dbReference type="EC" id="2.3.1.180" evidence="14"/>
<evidence type="ECO:0000256" key="1">
    <source>
        <dbReference type="ARBA" id="ARBA00005194"/>
    </source>
</evidence>
<keyword evidence="6 14" id="KW-0443">Lipid metabolism</keyword>
<evidence type="ECO:0000256" key="6">
    <source>
        <dbReference type="ARBA" id="ARBA00023098"/>
    </source>
</evidence>
<comment type="pathway">
    <text evidence="1 14">Lipid metabolism; fatty acid biosynthesis.</text>
</comment>
<comment type="catalytic activity">
    <reaction evidence="12">
        <text>2-methylpropanoyl-CoA + malonyl-[ACP] + H(+) = 4-methyl-3-oxopentanoyl-[ACP] + CO2 + CoA</text>
        <dbReference type="Rhea" id="RHEA:42268"/>
        <dbReference type="Rhea" id="RHEA-COMP:9623"/>
        <dbReference type="Rhea" id="RHEA-COMP:9940"/>
        <dbReference type="ChEBI" id="CHEBI:15378"/>
        <dbReference type="ChEBI" id="CHEBI:16526"/>
        <dbReference type="ChEBI" id="CHEBI:57287"/>
        <dbReference type="ChEBI" id="CHEBI:57338"/>
        <dbReference type="ChEBI" id="CHEBI:78449"/>
        <dbReference type="ChEBI" id="CHEBI:78820"/>
        <dbReference type="EC" id="2.3.1.300"/>
    </reaction>
    <physiologicalReaction direction="left-to-right" evidence="12">
        <dbReference type="Rhea" id="RHEA:42269"/>
    </physiologicalReaction>
</comment>
<gene>
    <name evidence="14" type="primary">fabH</name>
    <name evidence="17" type="ORF">SAMN05660299_00992</name>
</gene>
<feature type="domain" description="Beta-ketoacyl-[acyl-carrier-protein] synthase III C-terminal" evidence="15">
    <location>
        <begin position="247"/>
        <end position="333"/>
    </location>
</feature>
<comment type="subcellular location">
    <subcellularLocation>
        <location evidence="14">Cytoplasm</location>
    </subcellularLocation>
</comment>
<comment type="subunit">
    <text evidence="14">Homodimer.</text>
</comment>
<dbReference type="GO" id="GO:0004315">
    <property type="term" value="F:3-oxoacyl-[acyl-carrier-protein] synthase activity"/>
    <property type="evidence" value="ECO:0007669"/>
    <property type="project" value="InterPro"/>
</dbReference>
<reference evidence="17 18" key="1">
    <citation type="submission" date="2016-10" db="EMBL/GenBank/DDBJ databases">
        <authorList>
            <person name="de Groot N.N."/>
        </authorList>
    </citation>
    <scope>NUCLEOTIDE SEQUENCE [LARGE SCALE GENOMIC DNA]</scope>
    <source>
        <strain evidence="17 18">DSM 16981</strain>
    </source>
</reference>
<evidence type="ECO:0000256" key="2">
    <source>
        <dbReference type="ARBA" id="ARBA00008642"/>
    </source>
</evidence>
<keyword evidence="7 14" id="KW-0275">Fatty acid biosynthesis</keyword>
<dbReference type="Gene3D" id="3.40.47.10">
    <property type="match status" value="1"/>
</dbReference>
<dbReference type="InterPro" id="IPR013751">
    <property type="entry name" value="ACP_syn_III_N"/>
</dbReference>
<evidence type="ECO:0000256" key="13">
    <source>
        <dbReference type="ARBA" id="ARBA00052985"/>
    </source>
</evidence>
<evidence type="ECO:0000256" key="4">
    <source>
        <dbReference type="ARBA" id="ARBA00022679"/>
    </source>
</evidence>
<evidence type="ECO:0000256" key="8">
    <source>
        <dbReference type="ARBA" id="ARBA00023268"/>
    </source>
</evidence>
<feature type="domain" description="Beta-ketoacyl-[acyl-carrier-protein] synthase III N-terminal" evidence="16">
    <location>
        <begin position="114"/>
        <end position="192"/>
    </location>
</feature>
<feature type="active site" evidence="14">
    <location>
        <position position="290"/>
    </location>
</feature>
<protein>
    <recommendedName>
        <fullName evidence="14">Beta-ketoacyl-[acyl-carrier-protein] synthase III</fullName>
        <shortName evidence="14">Beta-ketoacyl-ACP synthase III</shortName>
        <shortName evidence="14">KAS III</shortName>
        <ecNumber evidence="14">2.3.1.180</ecNumber>
    </recommendedName>
    <alternativeName>
        <fullName evidence="14">3-oxoacyl-[acyl-carrier-protein] synthase 3</fullName>
    </alternativeName>
    <alternativeName>
        <fullName evidence="14">3-oxoacyl-[acyl-carrier-protein] synthase III</fullName>
    </alternativeName>
</protein>
<dbReference type="InterPro" id="IPR004655">
    <property type="entry name" value="FabH"/>
</dbReference>
<dbReference type="STRING" id="349095.SAMN05660299_00992"/>
<organism evidence="17 18">
    <name type="scientific">Megasphaera paucivorans</name>
    <dbReference type="NCBI Taxonomy" id="349095"/>
    <lineage>
        <taxon>Bacteria</taxon>
        <taxon>Bacillati</taxon>
        <taxon>Bacillota</taxon>
        <taxon>Negativicutes</taxon>
        <taxon>Veillonellales</taxon>
        <taxon>Veillonellaceae</taxon>
        <taxon>Megasphaera</taxon>
    </lineage>
</organism>
<feature type="active site" evidence="14">
    <location>
        <position position="120"/>
    </location>
</feature>
<dbReference type="EMBL" id="FNHQ01000007">
    <property type="protein sequence ID" value="SDM48900.1"/>
    <property type="molecule type" value="Genomic_DNA"/>
</dbReference>
<feature type="region of interest" description="ACP-binding" evidence="14">
    <location>
        <begin position="261"/>
        <end position="265"/>
    </location>
</feature>
<dbReference type="Pfam" id="PF08541">
    <property type="entry name" value="ACP_syn_III_C"/>
    <property type="match status" value="1"/>
</dbReference>
<dbReference type="GO" id="GO:0005737">
    <property type="term" value="C:cytoplasm"/>
    <property type="evidence" value="ECO:0007669"/>
    <property type="project" value="UniProtKB-SubCell"/>
</dbReference>
<dbReference type="AlphaFoldDB" id="A0A1G9TMK0"/>
<keyword evidence="8 14" id="KW-0511">Multifunctional enzyme</keyword>
<evidence type="ECO:0000259" key="16">
    <source>
        <dbReference type="Pfam" id="PF08545"/>
    </source>
</evidence>
<evidence type="ECO:0000313" key="18">
    <source>
        <dbReference type="Proteomes" id="UP000199309"/>
    </source>
</evidence>
<comment type="domain">
    <text evidence="14">The last Arg residue of the ACP-binding site is essential for the weak association between ACP/AcpP and FabH.</text>
</comment>
<dbReference type="GO" id="GO:0033818">
    <property type="term" value="F:beta-ketoacyl-acyl-carrier-protein synthase III activity"/>
    <property type="evidence" value="ECO:0007669"/>
    <property type="project" value="UniProtKB-UniRule"/>
</dbReference>
<proteinExistence type="inferred from homology"/>
<keyword evidence="3 14" id="KW-0444">Lipid biosynthesis</keyword>
<dbReference type="NCBIfam" id="NF006829">
    <property type="entry name" value="PRK09352.1"/>
    <property type="match status" value="1"/>
</dbReference>
<keyword evidence="4 14" id="KW-0808">Transferase</keyword>
<dbReference type="Proteomes" id="UP000199309">
    <property type="component" value="Unassembled WGS sequence"/>
</dbReference>
<dbReference type="PANTHER" id="PTHR43091">
    <property type="entry name" value="3-OXOACYL-[ACYL-CARRIER-PROTEIN] SYNTHASE"/>
    <property type="match status" value="1"/>
</dbReference>
<comment type="catalytic activity">
    <reaction evidence="11">
        <text>(2S)-2-methylbutanoyl-CoA + malonyl-[ACP] + H(+) = (4S)-4-methyl-3-oxohexanoyl-[ACP] + CO2 + CoA</text>
        <dbReference type="Rhea" id="RHEA:42276"/>
        <dbReference type="Rhea" id="RHEA-COMP:9623"/>
        <dbReference type="Rhea" id="RHEA-COMP:17148"/>
        <dbReference type="ChEBI" id="CHEBI:15378"/>
        <dbReference type="ChEBI" id="CHEBI:16526"/>
        <dbReference type="ChEBI" id="CHEBI:57287"/>
        <dbReference type="ChEBI" id="CHEBI:78449"/>
        <dbReference type="ChEBI" id="CHEBI:88166"/>
        <dbReference type="ChEBI" id="CHEBI:167462"/>
        <dbReference type="EC" id="2.3.1.300"/>
    </reaction>
    <physiologicalReaction direction="left-to-right" evidence="11">
        <dbReference type="Rhea" id="RHEA:42277"/>
    </physiologicalReaction>
</comment>
<comment type="catalytic activity">
    <reaction evidence="10">
        <text>malonyl-[ACP] + acetyl-CoA + H(+) = 3-oxobutanoyl-[ACP] + CO2 + CoA</text>
        <dbReference type="Rhea" id="RHEA:12080"/>
        <dbReference type="Rhea" id="RHEA-COMP:9623"/>
        <dbReference type="Rhea" id="RHEA-COMP:9625"/>
        <dbReference type="ChEBI" id="CHEBI:15378"/>
        <dbReference type="ChEBI" id="CHEBI:16526"/>
        <dbReference type="ChEBI" id="CHEBI:57287"/>
        <dbReference type="ChEBI" id="CHEBI:57288"/>
        <dbReference type="ChEBI" id="CHEBI:78449"/>
        <dbReference type="ChEBI" id="CHEBI:78450"/>
        <dbReference type="EC" id="2.3.1.180"/>
    </reaction>
    <physiologicalReaction direction="left-to-right" evidence="10">
        <dbReference type="Rhea" id="RHEA:12081"/>
    </physiologicalReaction>
</comment>
<dbReference type="HAMAP" id="MF_01815">
    <property type="entry name" value="FabH"/>
    <property type="match status" value="1"/>
</dbReference>
<dbReference type="UniPathway" id="UPA00094"/>
<evidence type="ECO:0000313" key="17">
    <source>
        <dbReference type="EMBL" id="SDM48900.1"/>
    </source>
</evidence>
<dbReference type="SUPFAM" id="SSF53901">
    <property type="entry name" value="Thiolase-like"/>
    <property type="match status" value="1"/>
</dbReference>
<evidence type="ECO:0000256" key="10">
    <source>
        <dbReference type="ARBA" id="ARBA00051096"/>
    </source>
</evidence>
<dbReference type="PANTHER" id="PTHR43091:SF1">
    <property type="entry name" value="BETA-KETOACYL-[ACYL-CARRIER-PROTEIN] SYNTHASE III, CHLOROPLASTIC"/>
    <property type="match status" value="1"/>
</dbReference>
<accession>A0A1G9TMK0</accession>
<dbReference type="InterPro" id="IPR016039">
    <property type="entry name" value="Thiolase-like"/>
</dbReference>
<keyword evidence="5 14" id="KW-0276">Fatty acid metabolism</keyword>
<dbReference type="InterPro" id="IPR013747">
    <property type="entry name" value="ACP_syn_III_C"/>
</dbReference>
<keyword evidence="14" id="KW-0963">Cytoplasm</keyword>
<name>A0A1G9TMK0_9FIRM</name>
<evidence type="ECO:0000259" key="15">
    <source>
        <dbReference type="Pfam" id="PF08541"/>
    </source>
</evidence>
<dbReference type="GO" id="GO:0006633">
    <property type="term" value="P:fatty acid biosynthetic process"/>
    <property type="evidence" value="ECO:0007669"/>
    <property type="project" value="UniProtKB-UniRule"/>
</dbReference>
<dbReference type="FunFam" id="3.40.47.10:FF:000004">
    <property type="entry name" value="3-oxoacyl-[acyl-carrier-protein] synthase 3"/>
    <property type="match status" value="1"/>
</dbReference>
<dbReference type="NCBIfam" id="TIGR00747">
    <property type="entry name" value="fabH"/>
    <property type="match status" value="1"/>
</dbReference>
<dbReference type="CDD" id="cd00830">
    <property type="entry name" value="KAS_III"/>
    <property type="match status" value="1"/>
</dbReference>
<dbReference type="Pfam" id="PF08545">
    <property type="entry name" value="ACP_syn_III"/>
    <property type="match status" value="1"/>
</dbReference>
<evidence type="ECO:0000256" key="3">
    <source>
        <dbReference type="ARBA" id="ARBA00022516"/>
    </source>
</evidence>
<sequence length="334" mass="35826">MKNMGMKVSQAGFLGTGHCVPDQVWTNKDLEKMMDTSDEWIRTRTGIAQRYVAPKGVNTSDLATGAAKKALEMARISAKDLDLIIVCTLTPDRSLPATACKVQANLGAVNVPAFDLNAACSGFVYASIIAKQFIETGLYKNILVIGAEVLTRVINWNDRGSCVLFGDGAGAAVIGRVDDGYGMFGTDMGAQGEGGKYLTIPSSGVEMPRTDETIKNELAFAQMDGKEVYKFAVHAMPGAAEKVMKLSGWTSDEVAMLIPHQANLRIIESASKRLHIPMNKIFVNIQNYANTSGASIPIAMDEANRAGLLHRGDKVVLAGFGAGLTWAGLAMKWF</sequence>
<comment type="function">
    <text evidence="14">Catalyzes the condensation reaction of fatty acid synthesis by the addition to an acyl acceptor of two carbons from malonyl-ACP. Catalyzes the first condensation reaction which initiates fatty acid synthesis and may therefore play a role in governing the total rate of fatty acid production. Possesses both acetoacetyl-ACP synthase and acetyl transacylase activities. Its substrate specificity determines the biosynthesis of branched-chain and/or straight-chain of fatty acids.</text>
</comment>
<evidence type="ECO:0000256" key="9">
    <source>
        <dbReference type="ARBA" id="ARBA00023315"/>
    </source>
</evidence>
<evidence type="ECO:0000256" key="11">
    <source>
        <dbReference type="ARBA" id="ARBA00052407"/>
    </source>
</evidence>
<comment type="catalytic activity">
    <reaction evidence="13">
        <text>3-methylbutanoyl-CoA + malonyl-[ACP] + H(+) = 5-methyl-3-oxohexanoyl-[ACP] + CO2 + CoA</text>
        <dbReference type="Rhea" id="RHEA:42272"/>
        <dbReference type="Rhea" id="RHEA-COMP:9623"/>
        <dbReference type="Rhea" id="RHEA-COMP:9941"/>
        <dbReference type="ChEBI" id="CHEBI:15378"/>
        <dbReference type="ChEBI" id="CHEBI:16526"/>
        <dbReference type="ChEBI" id="CHEBI:57287"/>
        <dbReference type="ChEBI" id="CHEBI:57345"/>
        <dbReference type="ChEBI" id="CHEBI:78449"/>
        <dbReference type="ChEBI" id="CHEBI:78822"/>
        <dbReference type="EC" id="2.3.1.300"/>
    </reaction>
    <physiologicalReaction direction="left-to-right" evidence="13">
        <dbReference type="Rhea" id="RHEA:42273"/>
    </physiologicalReaction>
</comment>
<comment type="similarity">
    <text evidence="2 14">Belongs to the thiolase-like superfamily. FabH family.</text>
</comment>
<evidence type="ECO:0000256" key="14">
    <source>
        <dbReference type="HAMAP-Rule" id="MF_01815"/>
    </source>
</evidence>
<feature type="active site" evidence="14">
    <location>
        <position position="260"/>
    </location>
</feature>
<keyword evidence="18" id="KW-1185">Reference proteome</keyword>
<keyword evidence="9 14" id="KW-0012">Acyltransferase</keyword>
<evidence type="ECO:0000256" key="5">
    <source>
        <dbReference type="ARBA" id="ARBA00022832"/>
    </source>
</evidence>